<dbReference type="Proteomes" id="UP000242849">
    <property type="component" value="Unassembled WGS sequence"/>
</dbReference>
<evidence type="ECO:0000313" key="3">
    <source>
        <dbReference type="Proteomes" id="UP000242849"/>
    </source>
</evidence>
<dbReference type="STRING" id="53406.SAMN05421553_1673"/>
<reference evidence="3" key="1">
    <citation type="submission" date="2016-10" db="EMBL/GenBank/DDBJ databases">
        <authorList>
            <person name="Varghese N."/>
            <person name="Submissions S."/>
        </authorList>
    </citation>
    <scope>NUCLEOTIDE SEQUENCE [LARGE SCALE GENOMIC DNA]</scope>
    <source>
        <strain evidence="3">DSM 12111</strain>
    </source>
</reference>
<dbReference type="PROSITE" id="PS51819">
    <property type="entry name" value="VOC"/>
    <property type="match status" value="1"/>
</dbReference>
<dbReference type="AlphaFoldDB" id="A0A1H4WH61"/>
<organism evidence="2 3">
    <name type="scientific">Pseudomonas anguilliseptica</name>
    <dbReference type="NCBI Taxonomy" id="53406"/>
    <lineage>
        <taxon>Bacteria</taxon>
        <taxon>Pseudomonadati</taxon>
        <taxon>Pseudomonadota</taxon>
        <taxon>Gammaproteobacteria</taxon>
        <taxon>Pseudomonadales</taxon>
        <taxon>Pseudomonadaceae</taxon>
        <taxon>Pseudomonas</taxon>
    </lineage>
</organism>
<dbReference type="InterPro" id="IPR052164">
    <property type="entry name" value="Anthracycline_SecMetBiosynth"/>
</dbReference>
<dbReference type="InterPro" id="IPR029068">
    <property type="entry name" value="Glyas_Bleomycin-R_OHBP_Dase"/>
</dbReference>
<dbReference type="InterPro" id="IPR037523">
    <property type="entry name" value="VOC_core"/>
</dbReference>
<dbReference type="CDD" id="cd07247">
    <property type="entry name" value="SgaA_N_like"/>
    <property type="match status" value="1"/>
</dbReference>
<dbReference type="InterPro" id="IPR004360">
    <property type="entry name" value="Glyas_Fos-R_dOase_dom"/>
</dbReference>
<accession>A0A1H4WH61</accession>
<evidence type="ECO:0000259" key="1">
    <source>
        <dbReference type="PROSITE" id="PS51819"/>
    </source>
</evidence>
<gene>
    <name evidence="2" type="ORF">SAMN05421553_1673</name>
</gene>
<dbReference type="OrthoDB" id="9792323at2"/>
<keyword evidence="3" id="KW-1185">Reference proteome</keyword>
<sequence length="115" mass="12642">MSQAEQNLRIDYIEFAAVDLPLLKQFYEQVFGWRFTDYGPHYSSFTDGRMTGGFTTDSAAGVGPLVVIYASDLEGVCAQVAAAGGQITQAIFSFPGGRRFEFRDPSGNRLAVWSE</sequence>
<dbReference type="Gene3D" id="3.10.180.10">
    <property type="entry name" value="2,3-Dihydroxybiphenyl 1,2-Dioxygenase, domain 1"/>
    <property type="match status" value="1"/>
</dbReference>
<dbReference type="RefSeq" id="WP_090379037.1">
    <property type="nucleotide sequence ID" value="NZ_CP156749.1"/>
</dbReference>
<dbReference type="Pfam" id="PF00903">
    <property type="entry name" value="Glyoxalase"/>
    <property type="match status" value="1"/>
</dbReference>
<dbReference type="PANTHER" id="PTHR33993">
    <property type="entry name" value="GLYOXALASE-RELATED"/>
    <property type="match status" value="1"/>
</dbReference>
<proteinExistence type="predicted"/>
<dbReference type="SUPFAM" id="SSF54593">
    <property type="entry name" value="Glyoxalase/Bleomycin resistance protein/Dihydroxybiphenyl dioxygenase"/>
    <property type="match status" value="1"/>
</dbReference>
<feature type="domain" description="VOC" evidence="1">
    <location>
        <begin position="9"/>
        <end position="115"/>
    </location>
</feature>
<protein>
    <recommendedName>
        <fullName evidence="1">VOC domain-containing protein</fullName>
    </recommendedName>
</protein>
<dbReference type="PANTHER" id="PTHR33993:SF1">
    <property type="entry name" value="GLYOXALASE FAMILY PROTEIN"/>
    <property type="match status" value="1"/>
</dbReference>
<dbReference type="EMBL" id="FNSC01000001">
    <property type="protein sequence ID" value="SEC91894.1"/>
    <property type="molecule type" value="Genomic_DNA"/>
</dbReference>
<name>A0A1H4WH61_PSEAG</name>
<evidence type="ECO:0000313" key="2">
    <source>
        <dbReference type="EMBL" id="SEC91894.1"/>
    </source>
</evidence>